<reference evidence="1 2" key="1">
    <citation type="submission" date="2024-09" db="EMBL/GenBank/DDBJ databases">
        <authorList>
            <person name="Sun Q."/>
            <person name="Mori K."/>
        </authorList>
    </citation>
    <scope>NUCLEOTIDE SEQUENCE [LARGE SCALE GENOMIC DNA]</scope>
    <source>
        <strain evidence="1 2">TISTR 1856</strain>
    </source>
</reference>
<gene>
    <name evidence="1" type="ORF">ACFFVI_11540</name>
</gene>
<organism evidence="1 2">
    <name type="scientific">Kineococcus gynurae</name>
    <dbReference type="NCBI Taxonomy" id="452979"/>
    <lineage>
        <taxon>Bacteria</taxon>
        <taxon>Bacillati</taxon>
        <taxon>Actinomycetota</taxon>
        <taxon>Actinomycetes</taxon>
        <taxon>Kineosporiales</taxon>
        <taxon>Kineosporiaceae</taxon>
        <taxon>Kineococcus</taxon>
    </lineage>
</organism>
<protein>
    <recommendedName>
        <fullName evidence="3">Transposase</fullName>
    </recommendedName>
</protein>
<dbReference type="RefSeq" id="WP_380138842.1">
    <property type="nucleotide sequence ID" value="NZ_JBHLUI010000010.1"/>
</dbReference>
<dbReference type="InterPro" id="IPR036397">
    <property type="entry name" value="RNaseH_sf"/>
</dbReference>
<name>A0ABV5LU41_9ACTN</name>
<accession>A0ABV5LU41</accession>
<dbReference type="SUPFAM" id="SSF53098">
    <property type="entry name" value="Ribonuclease H-like"/>
    <property type="match status" value="1"/>
</dbReference>
<evidence type="ECO:0008006" key="3">
    <source>
        <dbReference type="Google" id="ProtNLM"/>
    </source>
</evidence>
<dbReference type="InterPro" id="IPR012337">
    <property type="entry name" value="RNaseH-like_sf"/>
</dbReference>
<keyword evidence="2" id="KW-1185">Reference proteome</keyword>
<evidence type="ECO:0000313" key="1">
    <source>
        <dbReference type="EMBL" id="MFB9377601.1"/>
    </source>
</evidence>
<sequence length="49" mass="5337">MSTTIAAPEGGRVYAAFVQDVCTRRIVGWQVAATHLRTELALDALQMAF</sequence>
<dbReference type="EMBL" id="JBHMDM010000005">
    <property type="protein sequence ID" value="MFB9377601.1"/>
    <property type="molecule type" value="Genomic_DNA"/>
</dbReference>
<dbReference type="Gene3D" id="3.30.420.10">
    <property type="entry name" value="Ribonuclease H-like superfamily/Ribonuclease H"/>
    <property type="match status" value="1"/>
</dbReference>
<comment type="caution">
    <text evidence="1">The sequence shown here is derived from an EMBL/GenBank/DDBJ whole genome shotgun (WGS) entry which is preliminary data.</text>
</comment>
<proteinExistence type="predicted"/>
<evidence type="ECO:0000313" key="2">
    <source>
        <dbReference type="Proteomes" id="UP001589748"/>
    </source>
</evidence>
<dbReference type="Proteomes" id="UP001589748">
    <property type="component" value="Unassembled WGS sequence"/>
</dbReference>